<keyword evidence="3" id="KW-1185">Reference proteome</keyword>
<reference evidence="2 3" key="1">
    <citation type="submission" date="2024-01" db="EMBL/GenBank/DDBJ databases">
        <title>The complete chloroplast genome sequence of Lithospermum erythrorhizon: insights into the phylogenetic relationship among Boraginaceae species and the maternal lineages of purple gromwells.</title>
        <authorList>
            <person name="Okada T."/>
            <person name="Watanabe K."/>
        </authorList>
    </citation>
    <scope>NUCLEOTIDE SEQUENCE [LARGE SCALE GENOMIC DNA]</scope>
</reference>
<evidence type="ECO:0000256" key="1">
    <source>
        <dbReference type="SAM" id="MobiDB-lite"/>
    </source>
</evidence>
<dbReference type="EMBL" id="BAABME010015743">
    <property type="protein sequence ID" value="GAA0142748.1"/>
    <property type="molecule type" value="Genomic_DNA"/>
</dbReference>
<name>A0AAV3NUT4_LITER</name>
<organism evidence="2 3">
    <name type="scientific">Lithospermum erythrorhizon</name>
    <name type="common">Purple gromwell</name>
    <name type="synonym">Lithospermum officinale var. erythrorhizon</name>
    <dbReference type="NCBI Taxonomy" id="34254"/>
    <lineage>
        <taxon>Eukaryota</taxon>
        <taxon>Viridiplantae</taxon>
        <taxon>Streptophyta</taxon>
        <taxon>Embryophyta</taxon>
        <taxon>Tracheophyta</taxon>
        <taxon>Spermatophyta</taxon>
        <taxon>Magnoliopsida</taxon>
        <taxon>eudicotyledons</taxon>
        <taxon>Gunneridae</taxon>
        <taxon>Pentapetalae</taxon>
        <taxon>asterids</taxon>
        <taxon>lamiids</taxon>
        <taxon>Boraginales</taxon>
        <taxon>Boraginaceae</taxon>
        <taxon>Boraginoideae</taxon>
        <taxon>Lithospermeae</taxon>
        <taxon>Lithospermum</taxon>
    </lineage>
</organism>
<dbReference type="AlphaFoldDB" id="A0AAV3NUT4"/>
<protein>
    <submittedName>
        <fullName evidence="2">Uncharacterized protein</fullName>
    </submittedName>
</protein>
<dbReference type="Proteomes" id="UP001454036">
    <property type="component" value="Unassembled WGS sequence"/>
</dbReference>
<comment type="caution">
    <text evidence="2">The sequence shown here is derived from an EMBL/GenBank/DDBJ whole genome shotgun (WGS) entry which is preliminary data.</text>
</comment>
<gene>
    <name evidence="2" type="ORF">LIER_35627</name>
</gene>
<sequence length="90" mass="9827">MEMIITLWDDALNLNNPAAQRPEDAAPIGQGSTHIGSARTVPEGGCSRPLEMAGLIKEMMDQIFSSVMNQLRDQLPQLRGGDPWSVVIHT</sequence>
<evidence type="ECO:0000313" key="2">
    <source>
        <dbReference type="EMBL" id="GAA0142748.1"/>
    </source>
</evidence>
<proteinExistence type="predicted"/>
<evidence type="ECO:0000313" key="3">
    <source>
        <dbReference type="Proteomes" id="UP001454036"/>
    </source>
</evidence>
<feature type="region of interest" description="Disordered" evidence="1">
    <location>
        <begin position="21"/>
        <end position="46"/>
    </location>
</feature>
<accession>A0AAV3NUT4</accession>